<keyword evidence="1" id="KW-1133">Transmembrane helix</keyword>
<dbReference type="AlphaFoldDB" id="A0AAV4XT73"/>
<keyword evidence="3" id="KW-1185">Reference proteome</keyword>
<comment type="caution">
    <text evidence="2">The sequence shown here is derived from an EMBL/GenBank/DDBJ whole genome shotgun (WGS) entry which is preliminary data.</text>
</comment>
<evidence type="ECO:0000256" key="1">
    <source>
        <dbReference type="SAM" id="Phobius"/>
    </source>
</evidence>
<keyword evidence="1" id="KW-0472">Membrane</keyword>
<dbReference type="Proteomes" id="UP001054945">
    <property type="component" value="Unassembled WGS sequence"/>
</dbReference>
<evidence type="ECO:0000313" key="2">
    <source>
        <dbReference type="EMBL" id="GIY97798.1"/>
    </source>
</evidence>
<keyword evidence="1" id="KW-0812">Transmembrane</keyword>
<name>A0AAV4XT73_CAEEX</name>
<feature type="transmembrane region" description="Helical" evidence="1">
    <location>
        <begin position="116"/>
        <end position="137"/>
    </location>
</feature>
<protein>
    <submittedName>
        <fullName evidence="2">Uncharacterized protein</fullName>
    </submittedName>
</protein>
<reference evidence="2 3" key="1">
    <citation type="submission" date="2021-06" db="EMBL/GenBank/DDBJ databases">
        <title>Caerostris extrusa draft genome.</title>
        <authorList>
            <person name="Kono N."/>
            <person name="Arakawa K."/>
        </authorList>
    </citation>
    <scope>NUCLEOTIDE SEQUENCE [LARGE SCALE GENOMIC DNA]</scope>
</reference>
<proteinExistence type="predicted"/>
<dbReference type="EMBL" id="BPLR01000835">
    <property type="protein sequence ID" value="GIY97798.1"/>
    <property type="molecule type" value="Genomic_DNA"/>
</dbReference>
<accession>A0AAV4XT73</accession>
<sequence length="163" mass="18668">MHRLNVCSKDGCKITDYRCTDNIDNFGTGPRVQHYLTLLRNCYLTLLRYELAANVQHYLTLLRDCFSMYLVGIEISADHQDSSTFLKLKEAIRRTIASIRTCCNRRCYSTSNWRRACVTLAVATRTSINILLVMFIFPDSEVSLANKTAFIKGNICSVTCFTR</sequence>
<gene>
    <name evidence="2" type="ORF">CEXT_18971</name>
</gene>
<organism evidence="2 3">
    <name type="scientific">Caerostris extrusa</name>
    <name type="common">Bark spider</name>
    <name type="synonym">Caerostris bankana</name>
    <dbReference type="NCBI Taxonomy" id="172846"/>
    <lineage>
        <taxon>Eukaryota</taxon>
        <taxon>Metazoa</taxon>
        <taxon>Ecdysozoa</taxon>
        <taxon>Arthropoda</taxon>
        <taxon>Chelicerata</taxon>
        <taxon>Arachnida</taxon>
        <taxon>Araneae</taxon>
        <taxon>Araneomorphae</taxon>
        <taxon>Entelegynae</taxon>
        <taxon>Araneoidea</taxon>
        <taxon>Araneidae</taxon>
        <taxon>Caerostris</taxon>
    </lineage>
</organism>
<evidence type="ECO:0000313" key="3">
    <source>
        <dbReference type="Proteomes" id="UP001054945"/>
    </source>
</evidence>